<dbReference type="InterPro" id="IPR013011">
    <property type="entry name" value="PTS_EIIB_2"/>
</dbReference>
<dbReference type="RefSeq" id="WP_044005506.1">
    <property type="nucleotide sequence ID" value="NZ_CP007646.1"/>
</dbReference>
<dbReference type="GO" id="GO:0000150">
    <property type="term" value="F:DNA strand exchange activity"/>
    <property type="evidence" value="ECO:0007669"/>
    <property type="project" value="InterPro"/>
</dbReference>
<dbReference type="GO" id="GO:0003677">
    <property type="term" value="F:DNA binding"/>
    <property type="evidence" value="ECO:0007669"/>
    <property type="project" value="InterPro"/>
</dbReference>
<accession>A0A089QHP1</accession>
<dbReference type="PROSITE" id="PS51099">
    <property type="entry name" value="PTS_EIIB_TYPE_2"/>
    <property type="match status" value="1"/>
</dbReference>
<evidence type="ECO:0000259" key="5">
    <source>
        <dbReference type="PROSITE" id="PS51099"/>
    </source>
</evidence>
<dbReference type="Pfam" id="PF00359">
    <property type="entry name" value="PTS_EIIA_2"/>
    <property type="match status" value="1"/>
</dbReference>
<dbReference type="InterPro" id="IPR036095">
    <property type="entry name" value="PTS_EIIB-like_sf"/>
</dbReference>
<feature type="domain" description="PRD" evidence="6">
    <location>
        <begin position="302"/>
        <end position="408"/>
    </location>
</feature>
<dbReference type="InterPro" id="IPR016152">
    <property type="entry name" value="PTrfase/Anion_transptr"/>
</dbReference>
<evidence type="ECO:0000313" key="8">
    <source>
        <dbReference type="Proteomes" id="UP000029488"/>
    </source>
</evidence>
<dbReference type="InterPro" id="IPR007737">
    <property type="entry name" value="Mga_HTH"/>
</dbReference>
<dbReference type="Pfam" id="PF05043">
    <property type="entry name" value="Mga"/>
    <property type="match status" value="1"/>
</dbReference>
<dbReference type="PANTHER" id="PTHR30185:SF18">
    <property type="entry name" value="TRANSCRIPTIONAL REGULATOR MTLR"/>
    <property type="match status" value="1"/>
</dbReference>
<dbReference type="InterPro" id="IPR036388">
    <property type="entry name" value="WH-like_DNA-bd_sf"/>
</dbReference>
<sequence length="694" mass="79017">MIILTKRQKEILSILLRISNGTTIKQLEESVNVSRRTIYREFNELKLDLERRGLTISNIDGKYVLQGQERDIEQLREDIGDSPSQQEMSVSERQSILAAMLLLEDEPQKIVSLAMSLKVSEGTVQRDLTEVALALGKYGITLIKKKGVGISVKGTEFQRRQVLCGILLSEINDYRFFKYIGDDQDVGGNNYFLRLLPKKRIQLVTQALNKSVLKKINIKSDHQSMQLILLTTICLERAASSDNLGEIKAIDGSLKYQSLVYQFMAEYSQIKPLKLDRKEIIYLANQFQSCDNESSPTFYDNDQELALSLQIKSFVQTVSEKMKWDFQRNPVFLKRLTTHIAGLVSHQVERLPNTRIETLTRLSERYQDLFNAIKQAWKVSFPDEKLAQSELQLLLLYFANEYTSRHYRGDLKALVICENGIGTSSILGQRLKQEIPEVKKVKISKIAQLQGLDLSGYDLILSTLKLPGFPRKYQIVSPLLLEDEISNIKDYLKKYQENYISKETENNNVYLNNSKLQPTKRLNRIAIGALFCTELVNGIEIIKLNNKATESLSQVINEITGRIGQGIVKDKKQVAANLKRRIDLAPIGIPNSNMALLHTSSPEVKRCYFTVIDLDQSLKMKAMDQTEIEVSRMLLMLGPERLSDIEQDVMGMVSSMIVMSDDTLKLFATGTKEELQNAIAVRFLQEIKSAIPIR</sequence>
<evidence type="ECO:0000313" key="7">
    <source>
        <dbReference type="EMBL" id="AIR11328.1"/>
    </source>
</evidence>
<dbReference type="PROSITE" id="PS51094">
    <property type="entry name" value="PTS_EIIA_TYPE_2"/>
    <property type="match status" value="1"/>
</dbReference>
<name>A0A089QHP1_9LACO</name>
<dbReference type="SUPFAM" id="SSF52794">
    <property type="entry name" value="PTS system IIB component-like"/>
    <property type="match status" value="1"/>
</dbReference>
<dbReference type="Gene3D" id="1.10.10.10">
    <property type="entry name" value="Winged helix-like DNA-binding domain superfamily/Winged helix DNA-binding domain"/>
    <property type="match status" value="1"/>
</dbReference>
<dbReference type="SUPFAM" id="SSF55804">
    <property type="entry name" value="Phoshotransferase/anion transport protein"/>
    <property type="match status" value="1"/>
</dbReference>
<evidence type="ECO:0000259" key="4">
    <source>
        <dbReference type="PROSITE" id="PS51094"/>
    </source>
</evidence>
<evidence type="ECO:0000256" key="3">
    <source>
        <dbReference type="ARBA" id="ARBA00023163"/>
    </source>
</evidence>
<dbReference type="InterPro" id="IPR050661">
    <property type="entry name" value="BglG_antiterminators"/>
</dbReference>
<dbReference type="Pfam" id="PF02796">
    <property type="entry name" value="HTH_7"/>
    <property type="match status" value="1"/>
</dbReference>
<dbReference type="GO" id="GO:0008982">
    <property type="term" value="F:protein-N(PI)-phosphohistidine-sugar phosphotransferase activity"/>
    <property type="evidence" value="ECO:0007669"/>
    <property type="project" value="InterPro"/>
</dbReference>
<dbReference type="Gene3D" id="3.40.50.2300">
    <property type="match status" value="1"/>
</dbReference>
<dbReference type="InterPro" id="IPR011608">
    <property type="entry name" value="PRD"/>
</dbReference>
<keyword evidence="1" id="KW-0808">Transferase</keyword>
<dbReference type="PANTHER" id="PTHR30185">
    <property type="entry name" value="CRYPTIC BETA-GLUCOSIDE BGL OPERON ANTITERMINATOR"/>
    <property type="match status" value="1"/>
</dbReference>
<dbReference type="InterPro" id="IPR002178">
    <property type="entry name" value="PTS_EIIA_type-2_dom"/>
</dbReference>
<dbReference type="Gene3D" id="3.40.930.10">
    <property type="entry name" value="Mannitol-specific EII, Chain A"/>
    <property type="match status" value="1"/>
</dbReference>
<proteinExistence type="predicted"/>
<organism evidence="7 8">
    <name type="scientific">Ligilactobacillus salivarius</name>
    <dbReference type="NCBI Taxonomy" id="1624"/>
    <lineage>
        <taxon>Bacteria</taxon>
        <taxon>Bacillati</taxon>
        <taxon>Bacillota</taxon>
        <taxon>Bacilli</taxon>
        <taxon>Lactobacillales</taxon>
        <taxon>Lactobacillaceae</taxon>
        <taxon>Ligilactobacillus</taxon>
    </lineage>
</organism>
<evidence type="ECO:0000256" key="2">
    <source>
        <dbReference type="ARBA" id="ARBA00023015"/>
    </source>
</evidence>
<dbReference type="AlphaFoldDB" id="A0A089QHP1"/>
<keyword evidence="3" id="KW-0804">Transcription</keyword>
<dbReference type="GO" id="GO:0006355">
    <property type="term" value="P:regulation of DNA-templated transcription"/>
    <property type="evidence" value="ECO:0007669"/>
    <property type="project" value="InterPro"/>
</dbReference>
<evidence type="ECO:0000256" key="1">
    <source>
        <dbReference type="ARBA" id="ARBA00022679"/>
    </source>
</evidence>
<gene>
    <name evidence="7" type="ORF">LSJ_1686c</name>
</gene>
<dbReference type="EMBL" id="CP007646">
    <property type="protein sequence ID" value="AIR11328.1"/>
    <property type="molecule type" value="Genomic_DNA"/>
</dbReference>
<dbReference type="KEGG" id="lsj:LSJ_1686c"/>
<reference evidence="7 8" key="1">
    <citation type="journal article" date="2014" name="BMC Genomics">
        <title>Unusual genome complexity in Lactobacillus salivarius JCM1046.</title>
        <authorList>
            <person name="Raftis E.J."/>
            <person name="Forde B.M."/>
            <person name="Claesson M.J."/>
            <person name="O'Toole P.W."/>
        </authorList>
    </citation>
    <scope>NUCLEOTIDE SEQUENCE [LARGE SCALE GENOMIC DNA]</scope>
    <source>
        <strain evidence="7 8">JCM1046</strain>
    </source>
</reference>
<dbReference type="GO" id="GO:0009401">
    <property type="term" value="P:phosphoenolpyruvate-dependent sugar phosphotransferase system"/>
    <property type="evidence" value="ECO:0007669"/>
    <property type="project" value="InterPro"/>
</dbReference>
<feature type="domain" description="PTS EIIA type-2" evidence="4">
    <location>
        <begin position="535"/>
        <end position="682"/>
    </location>
</feature>
<evidence type="ECO:0000259" key="6">
    <source>
        <dbReference type="PROSITE" id="PS51372"/>
    </source>
</evidence>
<dbReference type="InterPro" id="IPR006120">
    <property type="entry name" value="Resolvase_HTH_dom"/>
</dbReference>
<keyword evidence="2" id="KW-0805">Transcription regulation</keyword>
<dbReference type="PROSITE" id="PS51372">
    <property type="entry name" value="PRD_2"/>
    <property type="match status" value="1"/>
</dbReference>
<dbReference type="CDD" id="cd05568">
    <property type="entry name" value="PTS_IIB_bgl_like"/>
    <property type="match status" value="1"/>
</dbReference>
<protein>
    <submittedName>
        <fullName evidence="7">Transcription regulator</fullName>
    </submittedName>
</protein>
<feature type="domain" description="PTS EIIB type-2" evidence="5">
    <location>
        <begin position="411"/>
        <end position="500"/>
    </location>
</feature>
<dbReference type="Proteomes" id="UP000029488">
    <property type="component" value="Chromosome"/>
</dbReference>